<comment type="caution">
    <text evidence="1">The sequence shown here is derived from an EMBL/GenBank/DDBJ whole genome shotgun (WGS) entry which is preliminary data.</text>
</comment>
<name>A0ABN2VKI7_9ACTN</name>
<organism evidence="1 2">
    <name type="scientific">Streptomyces cheonanensis</name>
    <dbReference type="NCBI Taxonomy" id="312720"/>
    <lineage>
        <taxon>Bacteria</taxon>
        <taxon>Bacillati</taxon>
        <taxon>Actinomycetota</taxon>
        <taxon>Actinomycetes</taxon>
        <taxon>Kitasatosporales</taxon>
        <taxon>Streptomycetaceae</taxon>
        <taxon>Streptomyces</taxon>
    </lineage>
</organism>
<sequence>MRTLLVAAALLTPLVWSLNRNHRRTALPVRELWGGGDTADCDLARTEAELRTAPAAGMAAIHVPARVRDRLVALATARGTSVAGLLEEFAATGRTPGRPAGPDRA</sequence>
<protein>
    <submittedName>
        <fullName evidence="1">Uncharacterized protein</fullName>
    </submittedName>
</protein>
<proteinExistence type="predicted"/>
<reference evidence="1 2" key="1">
    <citation type="journal article" date="2019" name="Int. J. Syst. Evol. Microbiol.">
        <title>The Global Catalogue of Microorganisms (GCM) 10K type strain sequencing project: providing services to taxonomists for standard genome sequencing and annotation.</title>
        <authorList>
            <consortium name="The Broad Institute Genomics Platform"/>
            <consortium name="The Broad Institute Genome Sequencing Center for Infectious Disease"/>
            <person name="Wu L."/>
            <person name="Ma J."/>
        </authorList>
    </citation>
    <scope>NUCLEOTIDE SEQUENCE [LARGE SCALE GENOMIC DNA]</scope>
    <source>
        <strain evidence="1 2">JCM 14549</strain>
    </source>
</reference>
<dbReference type="RefSeq" id="WP_019435691.1">
    <property type="nucleotide sequence ID" value="NZ_BAAANQ010000013.1"/>
</dbReference>
<evidence type="ECO:0000313" key="1">
    <source>
        <dbReference type="EMBL" id="GAA2063063.1"/>
    </source>
</evidence>
<keyword evidence="2" id="KW-1185">Reference proteome</keyword>
<accession>A0ABN2VKI7</accession>
<dbReference type="Proteomes" id="UP001403094">
    <property type="component" value="Unassembled WGS sequence"/>
</dbReference>
<evidence type="ECO:0000313" key="2">
    <source>
        <dbReference type="Proteomes" id="UP001403094"/>
    </source>
</evidence>
<gene>
    <name evidence="1" type="ORF">GCM10009757_47620</name>
</gene>
<dbReference type="EMBL" id="BAAANQ010000013">
    <property type="protein sequence ID" value="GAA2063063.1"/>
    <property type="molecule type" value="Genomic_DNA"/>
</dbReference>